<keyword evidence="2" id="KW-0732">Signal</keyword>
<proteinExistence type="predicted"/>
<reference evidence="4" key="1">
    <citation type="submission" date="2016-10" db="EMBL/GenBank/DDBJ databases">
        <authorList>
            <person name="Varghese N."/>
            <person name="Submissions S."/>
        </authorList>
    </citation>
    <scope>NUCLEOTIDE SEQUENCE [LARGE SCALE GENOMIC DNA]</scope>
    <source>
        <strain evidence="4">DSM 26542</strain>
    </source>
</reference>
<keyword evidence="1" id="KW-1133">Transmembrane helix</keyword>
<dbReference type="EMBL" id="FORU01000008">
    <property type="protein sequence ID" value="SFJ46170.1"/>
    <property type="molecule type" value="Genomic_DNA"/>
</dbReference>
<gene>
    <name evidence="3" type="ORF">SAMN04487893_10839</name>
</gene>
<keyword evidence="4" id="KW-1185">Reference proteome</keyword>
<dbReference type="RefSeq" id="WP_090679061.1">
    <property type="nucleotide sequence ID" value="NZ_FORU01000008.1"/>
</dbReference>
<organism evidence="3 4">
    <name type="scientific">Myroides guanonis</name>
    <dbReference type="NCBI Taxonomy" id="1150112"/>
    <lineage>
        <taxon>Bacteria</taxon>
        <taxon>Pseudomonadati</taxon>
        <taxon>Bacteroidota</taxon>
        <taxon>Flavobacteriia</taxon>
        <taxon>Flavobacteriales</taxon>
        <taxon>Flavobacteriaceae</taxon>
        <taxon>Myroides</taxon>
    </lineage>
</organism>
<dbReference type="AlphaFoldDB" id="A0A1I3RJG0"/>
<protein>
    <submittedName>
        <fullName evidence="3">Oxygen tolerance</fullName>
    </submittedName>
</protein>
<accession>A0A1I3RJG0</accession>
<dbReference type="STRING" id="1150112.SAMN04487893_10839"/>
<feature type="chain" id="PRO_5017224379" evidence="2">
    <location>
        <begin position="22"/>
        <end position="588"/>
    </location>
</feature>
<evidence type="ECO:0000313" key="4">
    <source>
        <dbReference type="Proteomes" id="UP000243887"/>
    </source>
</evidence>
<dbReference type="PANTHER" id="PTHR40940:SF2">
    <property type="entry name" value="BATD"/>
    <property type="match status" value="1"/>
</dbReference>
<feature type="transmembrane region" description="Helical" evidence="1">
    <location>
        <begin position="446"/>
        <end position="465"/>
    </location>
</feature>
<feature type="signal peptide" evidence="2">
    <location>
        <begin position="1"/>
        <end position="21"/>
    </location>
</feature>
<dbReference type="OrthoDB" id="2079210at2"/>
<name>A0A1I3RJG0_9FLAO</name>
<dbReference type="Proteomes" id="UP000243887">
    <property type="component" value="Unassembled WGS sequence"/>
</dbReference>
<keyword evidence="1" id="KW-0812">Transmembrane</keyword>
<evidence type="ECO:0000313" key="3">
    <source>
        <dbReference type="EMBL" id="SFJ46170.1"/>
    </source>
</evidence>
<dbReference type="InterPro" id="IPR025738">
    <property type="entry name" value="BatD"/>
</dbReference>
<evidence type="ECO:0000256" key="1">
    <source>
        <dbReference type="SAM" id="Phobius"/>
    </source>
</evidence>
<evidence type="ECO:0000256" key="2">
    <source>
        <dbReference type="SAM" id="SignalP"/>
    </source>
</evidence>
<dbReference type="Pfam" id="PF13584">
    <property type="entry name" value="BatD"/>
    <property type="match status" value="2"/>
</dbReference>
<keyword evidence="1" id="KW-0472">Membrane</keyword>
<dbReference type="PANTHER" id="PTHR40940">
    <property type="entry name" value="PROTEIN BATD-RELATED"/>
    <property type="match status" value="1"/>
</dbReference>
<sequence length="588" mass="66848">MKTHLKILVLLIFTFTQGMLAQVQFESSVSRNEVPLNENVRVDFTMNSEGDNFKAPTFEGFKVVGGPNQSVSYAWTNGKKSFSKTYSFFLAPTRKGTLTIGSASIQVEDQTYNTKPISVTIVDAVKREDPRTRLNHSQEQVLNGIHLVAEISNTTPYQNEPITIFYKVYVERGSNLTNWNGTSIPKYNKFWVNSIEIKELKVESGTYNGKEAQFITFKKDILMPLEVGNIELEPLVLDIQAEVPTGRRDFFGFPEMGYITKTYTTGKRTVKVKPLPEEGKPDNFSGAVGTFDFKVTPSGDTSANALESLNFKVEVKGQGNMNLFSLPKLIASDKLEVFDPEYSETVKAGNNGLQGSKTDSYTIIPQYKGEYYIDPISFNYFDIKSKSYKTISTDSIRINVINGPDLPTQEETIKESQNSNTEVFQSLKTNLNAKKKDTQNYWNSTLFYILTSIPFLLMPFAVVLINSKRRKNSDFEGLRLKHNNRLAKKYLSEAKKNIRNKELFYDALERCLHNFLKAKLNIETSEMSNDNIKELLTENHISEDLTNDYLQLKNACEYARYTPTAQANMNNDYNNAIEIIAQLEKQFK</sequence>